<dbReference type="PANTHER" id="PTHR43760">
    <property type="entry name" value="ENDORIBONUCLEASE-RELATED"/>
    <property type="match status" value="1"/>
</dbReference>
<comment type="caution">
    <text evidence="2">The sequence shown here is derived from an EMBL/GenBank/DDBJ whole genome shotgun (WGS) entry which is preliminary data.</text>
</comment>
<dbReference type="InterPro" id="IPR035959">
    <property type="entry name" value="RutC-like_sf"/>
</dbReference>
<organism evidence="2">
    <name type="scientific">mine drainage metagenome</name>
    <dbReference type="NCBI Taxonomy" id="410659"/>
    <lineage>
        <taxon>unclassified sequences</taxon>
        <taxon>metagenomes</taxon>
        <taxon>ecological metagenomes</taxon>
    </lineage>
</organism>
<dbReference type="Gene3D" id="3.30.1330.40">
    <property type="entry name" value="RutC-like"/>
    <property type="match status" value="1"/>
</dbReference>
<reference evidence="2" key="2">
    <citation type="journal article" date="2014" name="ISME J.">
        <title>Microbial stratification in low pH oxic and suboxic macroscopic growths along an acid mine drainage.</title>
        <authorList>
            <person name="Mendez-Garcia C."/>
            <person name="Mesa V."/>
            <person name="Sprenger R.R."/>
            <person name="Richter M."/>
            <person name="Diez M.S."/>
            <person name="Solano J."/>
            <person name="Bargiela R."/>
            <person name="Golyshina O.V."/>
            <person name="Manteca A."/>
            <person name="Ramos J.L."/>
            <person name="Gallego J.R."/>
            <person name="Llorente I."/>
            <person name="Martins Dos Santos V.A."/>
            <person name="Jensen O.N."/>
            <person name="Pelaez A.I."/>
            <person name="Sanchez J."/>
            <person name="Ferrer M."/>
        </authorList>
    </citation>
    <scope>NUCLEOTIDE SEQUENCE</scope>
</reference>
<name>T1CXH4_9ZZZZ</name>
<dbReference type="InterPro" id="IPR006175">
    <property type="entry name" value="YjgF/YER057c/UK114"/>
</dbReference>
<feature type="region of interest" description="Disordered" evidence="1">
    <location>
        <begin position="1"/>
        <end position="20"/>
    </location>
</feature>
<reference evidence="2" key="1">
    <citation type="submission" date="2013-08" db="EMBL/GenBank/DDBJ databases">
        <authorList>
            <person name="Mendez C."/>
            <person name="Richter M."/>
            <person name="Ferrer M."/>
            <person name="Sanchez J."/>
        </authorList>
    </citation>
    <scope>NUCLEOTIDE SEQUENCE</scope>
</reference>
<dbReference type="SUPFAM" id="SSF55298">
    <property type="entry name" value="YjgF-like"/>
    <property type="match status" value="1"/>
</dbReference>
<gene>
    <name evidence="2" type="ORF">B1B_02937</name>
</gene>
<dbReference type="EMBL" id="AUZY01001770">
    <property type="protein sequence ID" value="EQD73969.1"/>
    <property type="molecule type" value="Genomic_DNA"/>
</dbReference>
<dbReference type="CDD" id="cd02199">
    <property type="entry name" value="YjgF_YER057c_UK114_like_1"/>
    <property type="match status" value="1"/>
</dbReference>
<dbReference type="Pfam" id="PF01042">
    <property type="entry name" value="Ribonuc_L-PSP"/>
    <property type="match status" value="1"/>
</dbReference>
<dbReference type="AlphaFoldDB" id="T1CXH4"/>
<dbReference type="InterPro" id="IPR013813">
    <property type="entry name" value="Endoribo_LPSP/chorism_mut-like"/>
</dbReference>
<dbReference type="PANTHER" id="PTHR43760:SF1">
    <property type="entry name" value="ENDORIBONUCLEASE L-PSP_CHORISMATE MUTASE-LIKE DOMAIN-CONTAINING PROTEIN"/>
    <property type="match status" value="1"/>
</dbReference>
<protein>
    <submittedName>
        <fullName evidence="2">Endoribonuclease L-PSP</fullName>
    </submittedName>
</protein>
<evidence type="ECO:0000256" key="1">
    <source>
        <dbReference type="SAM" id="MobiDB-lite"/>
    </source>
</evidence>
<sequence>MPSAPSERLRELGIDLPPPPSPKGSYVPVVVHGGFAFVAGQIVTDANGVVRPGRVDRDVSADDARALARRATLQAVSALAAALGSIDRVSRIVRVGVFVASADGFVRQHEVANGATDLLVEIWGDRGRPARAAVGVPALPLNAPVEVELIAAVE</sequence>
<accession>T1CXH4</accession>
<proteinExistence type="predicted"/>
<evidence type="ECO:0000313" key="2">
    <source>
        <dbReference type="EMBL" id="EQD73969.1"/>
    </source>
</evidence>